<feature type="compositionally biased region" description="Basic residues" evidence="1">
    <location>
        <begin position="399"/>
        <end position="408"/>
    </location>
</feature>
<dbReference type="AlphaFoldDB" id="S7WCH2"/>
<gene>
    <name evidence="2" type="ORF">SLOPH_2551</name>
</gene>
<name>S7WCH2_SPRLO</name>
<dbReference type="InParanoid" id="S7WCH2"/>
<dbReference type="HOGENOM" id="CLU_472973_0_0_1"/>
<reference evidence="3" key="1">
    <citation type="journal article" date="2013" name="PLoS Genet.">
        <title>The genome of Spraguea lophii and the basis of host-microsporidian interactions.</title>
        <authorList>
            <person name="Campbell S.E."/>
            <person name="Williams T.A."/>
            <person name="Yousuf A."/>
            <person name="Soanes D.M."/>
            <person name="Paszkiewicz K.H."/>
            <person name="Williams B.A.P."/>
        </authorList>
    </citation>
    <scope>NUCLEOTIDE SEQUENCE [LARGE SCALE GENOMIC DNA]</scope>
    <source>
        <strain evidence="3">42_110</strain>
    </source>
</reference>
<evidence type="ECO:0000313" key="3">
    <source>
        <dbReference type="Proteomes" id="UP000014978"/>
    </source>
</evidence>
<feature type="non-terminal residue" evidence="2">
    <location>
        <position position="1"/>
    </location>
</feature>
<comment type="caution">
    <text evidence="2">The sequence shown here is derived from an EMBL/GenBank/DDBJ whole genome shotgun (WGS) entry which is preliminary data.</text>
</comment>
<keyword evidence="3" id="KW-1185">Reference proteome</keyword>
<organism evidence="2 3">
    <name type="scientific">Spraguea lophii (strain 42_110)</name>
    <name type="common">Microsporidian parasite</name>
    <dbReference type="NCBI Taxonomy" id="1358809"/>
    <lineage>
        <taxon>Eukaryota</taxon>
        <taxon>Fungi</taxon>
        <taxon>Fungi incertae sedis</taxon>
        <taxon>Microsporidia</taxon>
        <taxon>Spragueidae</taxon>
        <taxon>Spraguea</taxon>
    </lineage>
</organism>
<evidence type="ECO:0008006" key="4">
    <source>
        <dbReference type="Google" id="ProtNLM"/>
    </source>
</evidence>
<dbReference type="Proteomes" id="UP000014978">
    <property type="component" value="Unassembled WGS sequence"/>
</dbReference>
<dbReference type="EMBL" id="ATCN01000218">
    <property type="protein sequence ID" value="EPR79507.1"/>
    <property type="molecule type" value="Genomic_DNA"/>
</dbReference>
<proteinExistence type="predicted"/>
<feature type="region of interest" description="Disordered" evidence="1">
    <location>
        <begin position="385"/>
        <end position="413"/>
    </location>
</feature>
<protein>
    <recommendedName>
        <fullName evidence="4">Transcription initiation factor TFIID subunit 12 domain-containing protein</fullName>
    </recommendedName>
</protein>
<accession>S7WCH2</accession>
<evidence type="ECO:0000256" key="1">
    <source>
        <dbReference type="SAM" id="MobiDB-lite"/>
    </source>
</evidence>
<evidence type="ECO:0000313" key="2">
    <source>
        <dbReference type="EMBL" id="EPR79507.1"/>
    </source>
</evidence>
<feature type="compositionally biased region" description="Basic and acidic residues" evidence="1">
    <location>
        <begin position="385"/>
        <end position="397"/>
    </location>
</feature>
<sequence length="577" mass="67246">KNRVNTPIGNISGDNINTPIGNINKNEIRNNVNTPYINIDGDNINMSMGNIRRDNINTPIGNINRPTVNTPMGNLTRSEIRNTVNTPYANINRDNANSPIGNINRNTVNIPYTNINRDNNIYLNKRPKSPYINTENSYVSPVNNINKIVNNINYPYSSKVEPLTPDMFISDNKNNNIAQNNYTNASNVYNSNTTYKNIENFYKGNPNYNNNITGPPPRNIYLKTPEIKKQAPFVHMTPHPSGNFMNFKSNYNRNNDMNMNNMNNFQYYDKLKRNDINNRRRDDIDDIKKRKHDIKDINSIAMNKNNDIFFPTDNVNINKNIIPRDKKNEFVYNNITQVNKNNLLPDMDGNKKAGDYEKKLYLSKNKNNGDLNNLKDFYKKDELSRKIQKESKKDTNKNGKGKNKKIKKKDTPDEVKIENNEEIITLDFLEDNTINNLNFFSDEFDVNNNKLDSIAKEVLEYNHEEINEGDDEINKEQHDKLNNNLSNKNTNITVNKLTEEEKNKLLIECDTFIEKLMHMSALSAINRKDNIIKEGDILHAYKSCFDKELYDKRIFRKKRKPKDIHLKRMKMLNKINK</sequence>
<dbReference type="VEuPathDB" id="MicrosporidiaDB:SLOPH_2551"/>